<organism evidence="2 3">
    <name type="scientific">Mycena alexandri</name>
    <dbReference type="NCBI Taxonomy" id="1745969"/>
    <lineage>
        <taxon>Eukaryota</taxon>
        <taxon>Fungi</taxon>
        <taxon>Dikarya</taxon>
        <taxon>Basidiomycota</taxon>
        <taxon>Agaricomycotina</taxon>
        <taxon>Agaricomycetes</taxon>
        <taxon>Agaricomycetidae</taxon>
        <taxon>Agaricales</taxon>
        <taxon>Marasmiineae</taxon>
        <taxon>Mycenaceae</taxon>
        <taxon>Mycena</taxon>
    </lineage>
</organism>
<sequence length="202" mass="22570">MYTFPSPPSFTQQRNQNQTPSPAPHEQQQHLFRARLTRRVDSRLDTPSALTSPTLACIGTPLLGWHWPPRVGLTLAGFRFNHRQYYTVEASVVTQTRGHRVLLALCFKRLKHPLCSLLRLVLAFPFALTTPLHSTLNSLWSSTSASCFFYPEGRVGCTPPPSLARQMAEIHIAQVRVKIKSLMCKQLGPPGSSVVGAFSCYL</sequence>
<name>A0AAD6WXZ3_9AGAR</name>
<protein>
    <submittedName>
        <fullName evidence="2">Uncharacterized protein</fullName>
    </submittedName>
</protein>
<feature type="region of interest" description="Disordered" evidence="1">
    <location>
        <begin position="1"/>
        <end position="28"/>
    </location>
</feature>
<evidence type="ECO:0000313" key="2">
    <source>
        <dbReference type="EMBL" id="KAJ7031508.1"/>
    </source>
</evidence>
<comment type="caution">
    <text evidence="2">The sequence shown here is derived from an EMBL/GenBank/DDBJ whole genome shotgun (WGS) entry which is preliminary data.</text>
</comment>
<reference evidence="2" key="1">
    <citation type="submission" date="2023-03" db="EMBL/GenBank/DDBJ databases">
        <title>Massive genome expansion in bonnet fungi (Mycena s.s.) driven by repeated elements and novel gene families across ecological guilds.</title>
        <authorList>
            <consortium name="Lawrence Berkeley National Laboratory"/>
            <person name="Harder C.B."/>
            <person name="Miyauchi S."/>
            <person name="Viragh M."/>
            <person name="Kuo A."/>
            <person name="Thoen E."/>
            <person name="Andreopoulos B."/>
            <person name="Lu D."/>
            <person name="Skrede I."/>
            <person name="Drula E."/>
            <person name="Henrissat B."/>
            <person name="Morin E."/>
            <person name="Kohler A."/>
            <person name="Barry K."/>
            <person name="LaButti K."/>
            <person name="Morin E."/>
            <person name="Salamov A."/>
            <person name="Lipzen A."/>
            <person name="Mereny Z."/>
            <person name="Hegedus B."/>
            <person name="Baldrian P."/>
            <person name="Stursova M."/>
            <person name="Weitz H."/>
            <person name="Taylor A."/>
            <person name="Grigoriev I.V."/>
            <person name="Nagy L.G."/>
            <person name="Martin F."/>
            <person name="Kauserud H."/>
        </authorList>
    </citation>
    <scope>NUCLEOTIDE SEQUENCE</scope>
    <source>
        <strain evidence="2">CBHHK200</strain>
    </source>
</reference>
<dbReference type="Proteomes" id="UP001218188">
    <property type="component" value="Unassembled WGS sequence"/>
</dbReference>
<evidence type="ECO:0000313" key="3">
    <source>
        <dbReference type="Proteomes" id="UP001218188"/>
    </source>
</evidence>
<feature type="compositionally biased region" description="Polar residues" evidence="1">
    <location>
        <begin position="9"/>
        <end position="20"/>
    </location>
</feature>
<proteinExistence type="predicted"/>
<keyword evidence="3" id="KW-1185">Reference proteome</keyword>
<evidence type="ECO:0000256" key="1">
    <source>
        <dbReference type="SAM" id="MobiDB-lite"/>
    </source>
</evidence>
<dbReference type="AlphaFoldDB" id="A0AAD6WXZ3"/>
<accession>A0AAD6WXZ3</accession>
<gene>
    <name evidence="2" type="ORF">C8F04DRAFT_1110469</name>
</gene>
<dbReference type="EMBL" id="JARJCM010000081">
    <property type="protein sequence ID" value="KAJ7031508.1"/>
    <property type="molecule type" value="Genomic_DNA"/>
</dbReference>